<feature type="signal peptide" evidence="1">
    <location>
        <begin position="1"/>
        <end position="18"/>
    </location>
</feature>
<evidence type="ECO:0008006" key="3">
    <source>
        <dbReference type="Google" id="ProtNLM"/>
    </source>
</evidence>
<accession>A0A0E9VF86</accession>
<name>A0A0E9VF86_ANGAN</name>
<reference evidence="2" key="2">
    <citation type="journal article" date="2015" name="Fish Shellfish Immunol.">
        <title>Early steps in the European eel (Anguilla anguilla)-Vibrio vulnificus interaction in the gills: Role of the RtxA13 toxin.</title>
        <authorList>
            <person name="Callol A."/>
            <person name="Pajuelo D."/>
            <person name="Ebbesson L."/>
            <person name="Teles M."/>
            <person name="MacKenzie S."/>
            <person name="Amaro C."/>
        </authorList>
    </citation>
    <scope>NUCLEOTIDE SEQUENCE</scope>
</reference>
<dbReference type="EMBL" id="GBXM01032447">
    <property type="protein sequence ID" value="JAH76130.1"/>
    <property type="molecule type" value="Transcribed_RNA"/>
</dbReference>
<proteinExistence type="predicted"/>
<evidence type="ECO:0000256" key="1">
    <source>
        <dbReference type="SAM" id="SignalP"/>
    </source>
</evidence>
<reference evidence="2" key="1">
    <citation type="submission" date="2014-11" db="EMBL/GenBank/DDBJ databases">
        <authorList>
            <person name="Amaro Gonzalez C."/>
        </authorList>
    </citation>
    <scope>NUCLEOTIDE SEQUENCE</scope>
</reference>
<sequence length="60" mass="6766">MRPCVCVHIRVCVRVCVCTRVCVRECVCARACVRPPLGFQTQRKPAVSHRCDQRALPLSV</sequence>
<dbReference type="AlphaFoldDB" id="A0A0E9VF86"/>
<keyword evidence="1" id="KW-0732">Signal</keyword>
<evidence type="ECO:0000313" key="2">
    <source>
        <dbReference type="EMBL" id="JAH76130.1"/>
    </source>
</evidence>
<protein>
    <recommendedName>
        <fullName evidence="3">Secreted protein</fullName>
    </recommendedName>
</protein>
<organism evidence="2">
    <name type="scientific">Anguilla anguilla</name>
    <name type="common">European freshwater eel</name>
    <name type="synonym">Muraena anguilla</name>
    <dbReference type="NCBI Taxonomy" id="7936"/>
    <lineage>
        <taxon>Eukaryota</taxon>
        <taxon>Metazoa</taxon>
        <taxon>Chordata</taxon>
        <taxon>Craniata</taxon>
        <taxon>Vertebrata</taxon>
        <taxon>Euteleostomi</taxon>
        <taxon>Actinopterygii</taxon>
        <taxon>Neopterygii</taxon>
        <taxon>Teleostei</taxon>
        <taxon>Anguilliformes</taxon>
        <taxon>Anguillidae</taxon>
        <taxon>Anguilla</taxon>
    </lineage>
</organism>
<feature type="chain" id="PRO_5002434021" description="Secreted protein" evidence="1">
    <location>
        <begin position="19"/>
        <end position="60"/>
    </location>
</feature>